<evidence type="ECO:0000313" key="1">
    <source>
        <dbReference type="EMBL" id="MET4721176.1"/>
    </source>
</evidence>
<protein>
    <submittedName>
        <fullName evidence="1">Uncharacterized protein</fullName>
    </submittedName>
</protein>
<reference evidence="1 2" key="1">
    <citation type="submission" date="2024-06" db="EMBL/GenBank/DDBJ databases">
        <title>Genomic Encyclopedia of Type Strains, Phase V (KMG-V): Genome sequencing to study the core and pangenomes of soil and plant-associated prokaryotes.</title>
        <authorList>
            <person name="Whitman W."/>
        </authorList>
    </citation>
    <scope>NUCLEOTIDE SEQUENCE [LARGE SCALE GENOMIC DNA]</scope>
    <source>
        <strain evidence="1 2">USDA 160</strain>
    </source>
</reference>
<dbReference type="EMBL" id="JBEPTQ010000002">
    <property type="protein sequence ID" value="MET4721176.1"/>
    <property type="molecule type" value="Genomic_DNA"/>
</dbReference>
<keyword evidence="2" id="KW-1185">Reference proteome</keyword>
<proteinExistence type="predicted"/>
<dbReference type="SUPFAM" id="SSF56091">
    <property type="entry name" value="DNA ligase/mRNA capping enzyme, catalytic domain"/>
    <property type="match status" value="1"/>
</dbReference>
<dbReference type="Gene3D" id="3.30.470.30">
    <property type="entry name" value="DNA ligase/mRNA capping enzyme"/>
    <property type="match status" value="1"/>
</dbReference>
<accession>A0ABV2RW74</accession>
<name>A0ABV2RW74_BRAJP</name>
<organism evidence="1 2">
    <name type="scientific">Bradyrhizobium japonicum</name>
    <dbReference type="NCBI Taxonomy" id="375"/>
    <lineage>
        <taxon>Bacteria</taxon>
        <taxon>Pseudomonadati</taxon>
        <taxon>Pseudomonadota</taxon>
        <taxon>Alphaproteobacteria</taxon>
        <taxon>Hyphomicrobiales</taxon>
        <taxon>Nitrobacteraceae</taxon>
        <taxon>Bradyrhizobium</taxon>
    </lineage>
</organism>
<comment type="caution">
    <text evidence="1">The sequence shown here is derived from an EMBL/GenBank/DDBJ whole genome shotgun (WGS) entry which is preliminary data.</text>
</comment>
<dbReference type="Gene3D" id="3.30.1490.70">
    <property type="match status" value="1"/>
</dbReference>
<sequence length="270" mass="29947">MVDRTFVRPGTTSNRSYFSGVRTTVRTGLDEGSHGAGRTTLIGRASANLSAKLGRSVAGSARATAKDATTKAKPKRTVRISTNILLIPFRKGQRGPSRMVQPTERLLLEGKPARAHQERTGQIAPSLHGCRMRSGRFWRGCGARRWRRLGLQRPALAPVRGRGRALCLLGGEDLRPLPLSLRKTNLARLLRGRPDDMFVAPFEAGEIGAISCAACRMGLKGLASKRRDRAYRGGRQAHWIKVKNARIRHSRRWWMRKNKSQARSGSARRA</sequence>
<evidence type="ECO:0000313" key="2">
    <source>
        <dbReference type="Proteomes" id="UP001549291"/>
    </source>
</evidence>
<dbReference type="Proteomes" id="UP001549291">
    <property type="component" value="Unassembled WGS sequence"/>
</dbReference>
<gene>
    <name evidence="1" type="ORF">ABIF63_005282</name>
</gene>